<keyword evidence="3" id="KW-1003">Cell membrane</keyword>
<dbReference type="EMBL" id="CP048000">
    <property type="protein sequence ID" value="QHQ61975.1"/>
    <property type="molecule type" value="Genomic_DNA"/>
</dbReference>
<dbReference type="KEGG" id="anr:Ana3638_15240"/>
<dbReference type="AlphaFoldDB" id="A0A6P1TR18"/>
<feature type="transmembrane region" description="Helical" evidence="7">
    <location>
        <begin position="6"/>
        <end position="25"/>
    </location>
</feature>
<dbReference type="RefSeq" id="WP_161838800.1">
    <property type="nucleotide sequence ID" value="NZ_CP048000.1"/>
</dbReference>
<dbReference type="Pfam" id="PF04239">
    <property type="entry name" value="DUF421"/>
    <property type="match status" value="1"/>
</dbReference>
<evidence type="ECO:0000313" key="9">
    <source>
        <dbReference type="EMBL" id="QHQ61975.1"/>
    </source>
</evidence>
<dbReference type="InterPro" id="IPR023090">
    <property type="entry name" value="UPF0702_alpha/beta_dom_sf"/>
</dbReference>
<proteinExistence type="inferred from homology"/>
<dbReference type="GO" id="GO:0005886">
    <property type="term" value="C:plasma membrane"/>
    <property type="evidence" value="ECO:0007669"/>
    <property type="project" value="UniProtKB-SubCell"/>
</dbReference>
<keyword evidence="5 7" id="KW-1133">Transmembrane helix</keyword>
<accession>A0A6P1TR18</accession>
<comment type="subcellular location">
    <subcellularLocation>
        <location evidence="1">Cell membrane</location>
        <topology evidence="1">Multi-pass membrane protein</topology>
    </subcellularLocation>
</comment>
<evidence type="ECO:0000256" key="1">
    <source>
        <dbReference type="ARBA" id="ARBA00004651"/>
    </source>
</evidence>
<evidence type="ECO:0000256" key="3">
    <source>
        <dbReference type="ARBA" id="ARBA00022475"/>
    </source>
</evidence>
<keyword evidence="4 7" id="KW-0812">Transmembrane</keyword>
<evidence type="ECO:0000259" key="8">
    <source>
        <dbReference type="Pfam" id="PF04239"/>
    </source>
</evidence>
<dbReference type="Proteomes" id="UP000464314">
    <property type="component" value="Chromosome"/>
</dbReference>
<name>A0A6P1TR18_9FIRM</name>
<evidence type="ECO:0000256" key="7">
    <source>
        <dbReference type="SAM" id="Phobius"/>
    </source>
</evidence>
<evidence type="ECO:0000256" key="6">
    <source>
        <dbReference type="ARBA" id="ARBA00023136"/>
    </source>
</evidence>
<keyword evidence="6 7" id="KW-0472">Membrane</keyword>
<dbReference type="InterPro" id="IPR007353">
    <property type="entry name" value="DUF421"/>
</dbReference>
<dbReference type="Gene3D" id="3.30.240.20">
    <property type="entry name" value="bsu07140 like domains"/>
    <property type="match status" value="2"/>
</dbReference>
<protein>
    <submittedName>
        <fullName evidence="9">DUF421 domain-containing protein</fullName>
    </submittedName>
</protein>
<sequence length="236" mass="26383">MEVLKIIIVSLGSLVILFIFTKLMGKRELSQLSMYDYINSITIGSIAAEMATSLEGDFIKPLTAMIVYGVISFSISYLTCKSVVLRRFFEGHSLLLYQNGQVYEKNLLKAKIDINEFLAMCRSSGYFDLEEIHTALLETNGQLSIIPSAKHRPVTTSDLNLNPQQNEILADVIIDGKILSNNLKSTGKNEKWLDRQLSAHGVSDIKEVILATFDSGSDKLNIYVKLHVKTKGDLFE</sequence>
<feature type="transmembrane region" description="Helical" evidence="7">
    <location>
        <begin position="62"/>
        <end position="80"/>
    </location>
</feature>
<comment type="similarity">
    <text evidence="2">Belongs to the UPF0702 family.</text>
</comment>
<organism evidence="9 10">
    <name type="scientific">Anaerocolumna sedimenticola</name>
    <dbReference type="NCBI Taxonomy" id="2696063"/>
    <lineage>
        <taxon>Bacteria</taxon>
        <taxon>Bacillati</taxon>
        <taxon>Bacillota</taxon>
        <taxon>Clostridia</taxon>
        <taxon>Lachnospirales</taxon>
        <taxon>Lachnospiraceae</taxon>
        <taxon>Anaerocolumna</taxon>
    </lineage>
</organism>
<feature type="domain" description="YetF C-terminal" evidence="8">
    <location>
        <begin position="81"/>
        <end position="213"/>
    </location>
</feature>
<evidence type="ECO:0000256" key="2">
    <source>
        <dbReference type="ARBA" id="ARBA00006448"/>
    </source>
</evidence>
<gene>
    <name evidence="9" type="ORF">Ana3638_15240</name>
</gene>
<evidence type="ECO:0000256" key="4">
    <source>
        <dbReference type="ARBA" id="ARBA00022692"/>
    </source>
</evidence>
<evidence type="ECO:0000256" key="5">
    <source>
        <dbReference type="ARBA" id="ARBA00022989"/>
    </source>
</evidence>
<reference evidence="9 10" key="1">
    <citation type="submission" date="2020-01" db="EMBL/GenBank/DDBJ databases">
        <title>Genome analysis of Anaerocolumna sp. CBA3638.</title>
        <authorList>
            <person name="Kim J."/>
            <person name="Roh S.W."/>
        </authorList>
    </citation>
    <scope>NUCLEOTIDE SEQUENCE [LARGE SCALE GENOMIC DNA]</scope>
    <source>
        <strain evidence="9 10">CBA3638</strain>
    </source>
</reference>
<dbReference type="PANTHER" id="PTHR34582">
    <property type="entry name" value="UPF0702 TRANSMEMBRANE PROTEIN YCAP"/>
    <property type="match status" value="1"/>
</dbReference>
<keyword evidence="10" id="KW-1185">Reference proteome</keyword>
<evidence type="ECO:0000313" key="10">
    <source>
        <dbReference type="Proteomes" id="UP000464314"/>
    </source>
</evidence>
<dbReference type="PANTHER" id="PTHR34582:SF7">
    <property type="entry name" value="UPF0702 TRANSMEMBRANE PROTEIN YDFS"/>
    <property type="match status" value="1"/>
</dbReference>